<evidence type="ECO:0000313" key="2">
    <source>
        <dbReference type="Proteomes" id="UP001476247"/>
    </source>
</evidence>
<dbReference type="InterPro" id="IPR036612">
    <property type="entry name" value="KH_dom_type_1_sf"/>
</dbReference>
<evidence type="ECO:0000313" key="1">
    <source>
        <dbReference type="EMBL" id="GAA5803633.1"/>
    </source>
</evidence>
<keyword evidence="2" id="KW-1185">Reference proteome</keyword>
<dbReference type="SUPFAM" id="SSF54791">
    <property type="entry name" value="Eukaryotic type KH-domain (KH-domain type I)"/>
    <property type="match status" value="1"/>
</dbReference>
<comment type="caution">
    <text evidence="1">The sequence shown here is derived from an EMBL/GenBank/DDBJ whole genome shotgun (WGS) entry which is preliminary data.</text>
</comment>
<reference evidence="1 2" key="1">
    <citation type="submission" date="2024-04" db="EMBL/GenBank/DDBJ databases">
        <title>genome sequences of Mucor flavus KT1a and Helicostylum pulchrum KT1b strains isolation_sourced from the surface of a dry-aged beef.</title>
        <authorList>
            <person name="Toyotome T."/>
            <person name="Hosono M."/>
            <person name="Torimaru M."/>
            <person name="Fukuda K."/>
            <person name="Mikami N."/>
        </authorList>
    </citation>
    <scope>NUCLEOTIDE SEQUENCE [LARGE SCALE GENOMIC DNA]</scope>
    <source>
        <strain evidence="1 2">KT1b</strain>
    </source>
</reference>
<name>A0ABP9YAK7_9FUNG</name>
<protein>
    <recommendedName>
        <fullName evidence="3">K Homology domain-containing protein</fullName>
    </recommendedName>
</protein>
<proteinExistence type="predicted"/>
<dbReference type="EMBL" id="BAABUJ010000029">
    <property type="protein sequence ID" value="GAA5803633.1"/>
    <property type="molecule type" value="Genomic_DNA"/>
</dbReference>
<sequence length="215" mass="24516">MDLKTLRRITNLESVPSPVHFRAIIPNGFSFGLVGTGGITAKELRFTCQTLIHVLTVADTKRGQVVTTSGQPEPLSRGWYRCAKILTGKNEDFYRRFGLRIDFIFPSTLIDLFLSTGVFERIARESKTSILVKKECLMRSTERMVRIRMPDFEEQSLLAFKTAVHLLAIVVQENITVAMCSPGNVYYVQELQDNLWTYTKEDLNNDTLFTPVQMN</sequence>
<dbReference type="Proteomes" id="UP001476247">
    <property type="component" value="Unassembled WGS sequence"/>
</dbReference>
<evidence type="ECO:0008006" key="3">
    <source>
        <dbReference type="Google" id="ProtNLM"/>
    </source>
</evidence>
<organism evidence="1 2">
    <name type="scientific">Helicostylum pulchrum</name>
    <dbReference type="NCBI Taxonomy" id="562976"/>
    <lineage>
        <taxon>Eukaryota</taxon>
        <taxon>Fungi</taxon>
        <taxon>Fungi incertae sedis</taxon>
        <taxon>Mucoromycota</taxon>
        <taxon>Mucoromycotina</taxon>
        <taxon>Mucoromycetes</taxon>
        <taxon>Mucorales</taxon>
        <taxon>Mucorineae</taxon>
        <taxon>Mucoraceae</taxon>
        <taxon>Helicostylum</taxon>
    </lineage>
</organism>
<accession>A0ABP9YAK7</accession>
<gene>
    <name evidence="1" type="ORF">HPULCUR_009116</name>
</gene>